<dbReference type="PROSITE" id="PS51257">
    <property type="entry name" value="PROKAR_LIPOPROTEIN"/>
    <property type="match status" value="1"/>
</dbReference>
<reference evidence="2 3" key="1">
    <citation type="submission" date="2019-11" db="EMBL/GenBank/DDBJ databases">
        <title>Pedobacter petrophilus genome.</title>
        <authorList>
            <person name="Feldbauer M.J."/>
            <person name="Newman J.D."/>
        </authorList>
    </citation>
    <scope>NUCLEOTIDE SEQUENCE [LARGE SCALE GENOMIC DNA]</scope>
    <source>
        <strain evidence="2 3">LMG 29686</strain>
    </source>
</reference>
<keyword evidence="1" id="KW-0812">Transmembrane</keyword>
<feature type="transmembrane region" description="Helical" evidence="1">
    <location>
        <begin position="6"/>
        <end position="24"/>
    </location>
</feature>
<gene>
    <name evidence="2" type="ORF">GJU39_04115</name>
</gene>
<sequence length="89" mass="9896">MKLRITPLNIIGAGAAVTACYLFLNPNASYPNININGLVAWGLGILVVVTFVTDLVFRFALKDLKRIWIIESIFLVITVILIVIIQKVR</sequence>
<name>A0A7K0FUK1_9SPHI</name>
<organism evidence="2 3">
    <name type="scientific">Pedobacter petrophilus</name>
    <dbReference type="NCBI Taxonomy" id="1908241"/>
    <lineage>
        <taxon>Bacteria</taxon>
        <taxon>Pseudomonadati</taxon>
        <taxon>Bacteroidota</taxon>
        <taxon>Sphingobacteriia</taxon>
        <taxon>Sphingobacteriales</taxon>
        <taxon>Sphingobacteriaceae</taxon>
        <taxon>Pedobacter</taxon>
    </lineage>
</organism>
<feature type="transmembrane region" description="Helical" evidence="1">
    <location>
        <begin position="36"/>
        <end position="61"/>
    </location>
</feature>
<feature type="transmembrane region" description="Helical" evidence="1">
    <location>
        <begin position="67"/>
        <end position="85"/>
    </location>
</feature>
<dbReference type="Proteomes" id="UP000487757">
    <property type="component" value="Unassembled WGS sequence"/>
</dbReference>
<comment type="caution">
    <text evidence="2">The sequence shown here is derived from an EMBL/GenBank/DDBJ whole genome shotgun (WGS) entry which is preliminary data.</text>
</comment>
<accession>A0A7K0FUK1</accession>
<dbReference type="EMBL" id="WKKH01000004">
    <property type="protein sequence ID" value="MRX75265.1"/>
    <property type="molecule type" value="Genomic_DNA"/>
</dbReference>
<evidence type="ECO:0000313" key="3">
    <source>
        <dbReference type="Proteomes" id="UP000487757"/>
    </source>
</evidence>
<evidence type="ECO:0000313" key="2">
    <source>
        <dbReference type="EMBL" id="MRX75265.1"/>
    </source>
</evidence>
<keyword evidence="1" id="KW-1133">Transmembrane helix</keyword>
<keyword evidence="3" id="KW-1185">Reference proteome</keyword>
<keyword evidence="1" id="KW-0472">Membrane</keyword>
<dbReference type="RefSeq" id="WP_154279426.1">
    <property type="nucleotide sequence ID" value="NZ_JBHUJQ010000001.1"/>
</dbReference>
<protein>
    <submittedName>
        <fullName evidence="2">Uncharacterized protein</fullName>
    </submittedName>
</protein>
<dbReference type="OrthoDB" id="769853at2"/>
<evidence type="ECO:0000256" key="1">
    <source>
        <dbReference type="SAM" id="Phobius"/>
    </source>
</evidence>
<dbReference type="AlphaFoldDB" id="A0A7K0FUK1"/>
<proteinExistence type="predicted"/>